<name>A0A9R0K469_SPIOL</name>
<protein>
    <recommendedName>
        <fullName evidence="4">PGG domain-containing protein</fullName>
    </recommendedName>
</protein>
<dbReference type="PROSITE" id="PS50297">
    <property type="entry name" value="ANK_REP_REGION"/>
    <property type="match status" value="1"/>
</dbReference>
<dbReference type="Proteomes" id="UP000813463">
    <property type="component" value="Chromosome 3"/>
</dbReference>
<evidence type="ECO:0008006" key="4">
    <source>
        <dbReference type="Google" id="ProtNLM"/>
    </source>
</evidence>
<dbReference type="Pfam" id="PF12796">
    <property type="entry name" value="Ank_2"/>
    <property type="match status" value="1"/>
</dbReference>
<dbReference type="InterPro" id="IPR036770">
    <property type="entry name" value="Ankyrin_rpt-contain_sf"/>
</dbReference>
<dbReference type="Gene3D" id="1.25.40.20">
    <property type="entry name" value="Ankyrin repeat-containing domain"/>
    <property type="match status" value="1"/>
</dbReference>
<dbReference type="KEGG" id="soe:110797101"/>
<dbReference type="AlphaFoldDB" id="A0A9R0K469"/>
<dbReference type="PANTHER" id="PTHR24121">
    <property type="entry name" value="NO MECHANORECEPTOR POTENTIAL C, ISOFORM D-RELATED"/>
    <property type="match status" value="1"/>
</dbReference>
<evidence type="ECO:0000313" key="2">
    <source>
        <dbReference type="Proteomes" id="UP000813463"/>
    </source>
</evidence>
<dbReference type="GeneID" id="110797101"/>
<evidence type="ECO:0000256" key="1">
    <source>
        <dbReference type="PROSITE-ProRule" id="PRU00023"/>
    </source>
</evidence>
<gene>
    <name evidence="3" type="primary">LOC110797101</name>
</gene>
<dbReference type="SUPFAM" id="SSF48403">
    <property type="entry name" value="Ankyrin repeat"/>
    <property type="match status" value="1"/>
</dbReference>
<reference evidence="2" key="1">
    <citation type="journal article" date="2021" name="Nat. Commun.">
        <title>Genomic analyses provide insights into spinach domestication and the genetic basis of agronomic traits.</title>
        <authorList>
            <person name="Cai X."/>
            <person name="Sun X."/>
            <person name="Xu C."/>
            <person name="Sun H."/>
            <person name="Wang X."/>
            <person name="Ge C."/>
            <person name="Zhang Z."/>
            <person name="Wang Q."/>
            <person name="Fei Z."/>
            <person name="Jiao C."/>
            <person name="Wang Q."/>
        </authorList>
    </citation>
    <scope>NUCLEOTIDE SEQUENCE [LARGE SCALE GENOMIC DNA]</scope>
    <source>
        <strain evidence="2">cv. Varoflay</strain>
    </source>
</reference>
<dbReference type="PANTHER" id="PTHR24121:SF22">
    <property type="entry name" value="PROTEIN ACCELERATED CELL DEATH 6-LIKE"/>
    <property type="match status" value="1"/>
</dbReference>
<sequence length="283" mass="31949">MKVRVLMECSADFTIKSSHAISPWDLIQSQDNFANKMRDETDIAMNGMMKKELYKASITGDVQFLSRHDDIYLLSRSMEGNNILHTAISPKSTQPIEFIKKILQRIPILLCQTNANGDTPLHFAARARTSAAHELTISCKNTFQRVLDMGASFLYSTPPWRVRNSEGNTPLHEALRAGNSTCARFLIELDDEVASFVNNYKETPLHVYARYLQIPGPLWGNQISERPLPQFCNRNAERISTQLSELDLLLEANISAAFLRDMEGLTSPLHLEQLSVTIILKTP</sequence>
<dbReference type="InterPro" id="IPR002110">
    <property type="entry name" value="Ankyrin_rpt"/>
</dbReference>
<accession>A0A9R0K469</accession>
<dbReference type="RefSeq" id="XP_021857891.1">
    <property type="nucleotide sequence ID" value="XM_022002199.2"/>
</dbReference>
<dbReference type="PROSITE" id="PS50088">
    <property type="entry name" value="ANK_REPEAT"/>
    <property type="match status" value="1"/>
</dbReference>
<dbReference type="SMART" id="SM00248">
    <property type="entry name" value="ANK"/>
    <property type="match status" value="3"/>
</dbReference>
<proteinExistence type="predicted"/>
<keyword evidence="1" id="KW-0040">ANK repeat</keyword>
<dbReference type="OrthoDB" id="1847170at2759"/>
<keyword evidence="2" id="KW-1185">Reference proteome</keyword>
<organism evidence="2 3">
    <name type="scientific">Spinacia oleracea</name>
    <name type="common">Spinach</name>
    <dbReference type="NCBI Taxonomy" id="3562"/>
    <lineage>
        <taxon>Eukaryota</taxon>
        <taxon>Viridiplantae</taxon>
        <taxon>Streptophyta</taxon>
        <taxon>Embryophyta</taxon>
        <taxon>Tracheophyta</taxon>
        <taxon>Spermatophyta</taxon>
        <taxon>Magnoliopsida</taxon>
        <taxon>eudicotyledons</taxon>
        <taxon>Gunneridae</taxon>
        <taxon>Pentapetalae</taxon>
        <taxon>Caryophyllales</taxon>
        <taxon>Chenopodiaceae</taxon>
        <taxon>Chenopodioideae</taxon>
        <taxon>Anserineae</taxon>
        <taxon>Spinacia</taxon>
    </lineage>
</organism>
<evidence type="ECO:0000313" key="3">
    <source>
        <dbReference type="RefSeq" id="XP_021857891.1"/>
    </source>
</evidence>
<reference evidence="3" key="2">
    <citation type="submission" date="2025-08" db="UniProtKB">
        <authorList>
            <consortium name="RefSeq"/>
        </authorList>
    </citation>
    <scope>IDENTIFICATION</scope>
    <source>
        <tissue evidence="3">Leaf</tissue>
    </source>
</reference>
<feature type="repeat" description="ANK" evidence="1">
    <location>
        <begin position="166"/>
        <end position="188"/>
    </location>
</feature>